<dbReference type="Gene3D" id="1.10.150.50">
    <property type="entry name" value="Transcription Factor, Ets-1"/>
    <property type="match status" value="1"/>
</dbReference>
<organism evidence="3">
    <name type="scientific">Spongospora subterranea</name>
    <dbReference type="NCBI Taxonomy" id="70186"/>
    <lineage>
        <taxon>Eukaryota</taxon>
        <taxon>Sar</taxon>
        <taxon>Rhizaria</taxon>
        <taxon>Endomyxa</taxon>
        <taxon>Phytomyxea</taxon>
        <taxon>Plasmodiophorida</taxon>
        <taxon>Plasmodiophoridae</taxon>
        <taxon>Spongospora</taxon>
    </lineage>
</organism>
<dbReference type="SMART" id="SM00454">
    <property type="entry name" value="SAM"/>
    <property type="match status" value="1"/>
</dbReference>
<evidence type="ECO:0000313" key="3">
    <source>
        <dbReference type="EMBL" id="CRZ02200.1"/>
    </source>
</evidence>
<dbReference type="AlphaFoldDB" id="A0A0H5QJB2"/>
<dbReference type="EMBL" id="HACM01001758">
    <property type="protein sequence ID" value="CRZ02200.1"/>
    <property type="molecule type" value="Transcribed_RNA"/>
</dbReference>
<dbReference type="InterPro" id="IPR001660">
    <property type="entry name" value="SAM"/>
</dbReference>
<dbReference type="InterPro" id="IPR013761">
    <property type="entry name" value="SAM/pointed_sf"/>
</dbReference>
<reference evidence="3" key="1">
    <citation type="submission" date="2015-04" db="EMBL/GenBank/DDBJ databases">
        <title>The genome sequence of the plant pathogenic Rhizarian Plasmodiophora brassicae reveals insights in its biotrophic life cycle and the origin of chitin synthesis.</title>
        <authorList>
            <person name="Schwelm A."/>
            <person name="Fogelqvist J."/>
            <person name="Knaust A."/>
            <person name="Julke S."/>
            <person name="Lilja T."/>
            <person name="Dhandapani V."/>
            <person name="Bonilla-Rosso G."/>
            <person name="Karlsson M."/>
            <person name="Shevchenko A."/>
            <person name="Choi S.R."/>
            <person name="Kim H.G."/>
            <person name="Park J.Y."/>
            <person name="Lim Y.P."/>
            <person name="Ludwig-Muller J."/>
            <person name="Dixelius C."/>
        </authorList>
    </citation>
    <scope>NUCLEOTIDE SEQUENCE</scope>
    <source>
        <tissue evidence="3">Potato root galls</tissue>
    </source>
</reference>
<accession>A0A0H5QJB2</accession>
<name>A0A0H5QJB2_9EUKA</name>
<sequence length="203" mass="22453">MSTHEQLSKNRSQQMSTLANSAAKKTTHAENDISADNNVRYSIERAAPDEVFKKDISMGLADTSWEREEVGGWISDDDDHVLLESTIRRARLAATAVKSRASDDSVPMASRSIASLPVTPASASGSTTVIQAQDSTERPRKLGDFLAEAGMQDWVDKFVAEEIDLDCIADLTDEDLIELGMEKLGVRRRFQRAVRDFLDQHSP</sequence>
<evidence type="ECO:0000256" key="1">
    <source>
        <dbReference type="SAM" id="MobiDB-lite"/>
    </source>
</evidence>
<feature type="compositionally biased region" description="Polar residues" evidence="1">
    <location>
        <begin position="1"/>
        <end position="24"/>
    </location>
</feature>
<feature type="region of interest" description="Disordered" evidence="1">
    <location>
        <begin position="1"/>
        <end position="36"/>
    </location>
</feature>
<protein>
    <recommendedName>
        <fullName evidence="2">SAM domain-containing protein</fullName>
    </recommendedName>
</protein>
<dbReference type="SUPFAM" id="SSF47769">
    <property type="entry name" value="SAM/Pointed domain"/>
    <property type="match status" value="1"/>
</dbReference>
<dbReference type="PROSITE" id="PS50105">
    <property type="entry name" value="SAM_DOMAIN"/>
    <property type="match status" value="1"/>
</dbReference>
<proteinExistence type="predicted"/>
<feature type="domain" description="SAM" evidence="2">
    <location>
        <begin position="137"/>
        <end position="200"/>
    </location>
</feature>
<dbReference type="CDD" id="cd09487">
    <property type="entry name" value="SAM_superfamily"/>
    <property type="match status" value="1"/>
</dbReference>
<dbReference type="Pfam" id="PF00536">
    <property type="entry name" value="SAM_1"/>
    <property type="match status" value="1"/>
</dbReference>
<evidence type="ECO:0000259" key="2">
    <source>
        <dbReference type="PROSITE" id="PS50105"/>
    </source>
</evidence>